<sequence>MNIVIKSAIFTIVSVIIIYALYTANNLRLLQILINPLIPPTESKLKLTNVSAFKQLALTFETDKVTTHHYERMYEKYLSNYKNSHIKFLEIGLGCQQPVIGSSARLWRSFFGPFAEINIIEYDKNCGEAWYEKYGKKLNITVHYGDQANEKFLQTIIKKLHSFDVIVDDGGHMMIQQITSFKTLLPSVRSGGHYIIEDLLTSYMSEFAGKYMDPSTTIEFIKRLVDDIQEKSPKKLTNIGSMLFSFEISDEICVFNVK</sequence>
<evidence type="ECO:0000313" key="6">
    <source>
        <dbReference type="Proteomes" id="UP000663824"/>
    </source>
</evidence>
<evidence type="ECO:0000313" key="3">
    <source>
        <dbReference type="EMBL" id="CAF2101069.1"/>
    </source>
</evidence>
<accession>A0A816THF3</accession>
<comment type="caution">
    <text evidence="3">The sequence shown here is derived from an EMBL/GenBank/DDBJ whole genome shotgun (WGS) entry which is preliminary data.</text>
</comment>
<dbReference type="EMBL" id="CAJOBI010002786">
    <property type="protein sequence ID" value="CAF3944213.1"/>
    <property type="molecule type" value="Genomic_DNA"/>
</dbReference>
<name>A0A816THF3_9BILA</name>
<proteinExistence type="predicted"/>
<evidence type="ECO:0000256" key="1">
    <source>
        <dbReference type="SAM" id="Phobius"/>
    </source>
</evidence>
<dbReference type="Gene3D" id="3.40.50.150">
    <property type="entry name" value="Vaccinia Virus protein VP39"/>
    <property type="match status" value="1"/>
</dbReference>
<keyword evidence="1" id="KW-0472">Membrane</keyword>
<keyword evidence="1" id="KW-1133">Transmembrane helix</keyword>
<protein>
    <submittedName>
        <fullName evidence="3">Uncharacterized protein</fullName>
    </submittedName>
</protein>
<dbReference type="SUPFAM" id="SSF53335">
    <property type="entry name" value="S-adenosyl-L-methionine-dependent methyltransferases"/>
    <property type="match status" value="1"/>
</dbReference>
<evidence type="ECO:0000313" key="4">
    <source>
        <dbReference type="EMBL" id="CAF3924573.1"/>
    </source>
</evidence>
<feature type="transmembrane region" description="Helical" evidence="1">
    <location>
        <begin position="7"/>
        <end position="24"/>
    </location>
</feature>
<dbReference type="EMBL" id="CAJNRE010011390">
    <property type="protein sequence ID" value="CAF2101069.1"/>
    <property type="molecule type" value="Genomic_DNA"/>
</dbReference>
<dbReference type="Proteomes" id="UP000663824">
    <property type="component" value="Unassembled WGS sequence"/>
</dbReference>
<gene>
    <name evidence="4" type="ORF">GIL414_LOCUS7751</name>
    <name evidence="2" type="ORF">KQP761_LOCUS32044</name>
    <name evidence="3" type="ORF">MBJ925_LOCUS22289</name>
    <name evidence="5" type="ORF">SMN809_LOCUS8887</name>
</gene>
<dbReference type="EMBL" id="CAJOBJ010002410">
    <property type="protein sequence ID" value="CAF3924573.1"/>
    <property type="molecule type" value="Genomic_DNA"/>
</dbReference>
<organism evidence="3 6">
    <name type="scientific">Rotaria magnacalcarata</name>
    <dbReference type="NCBI Taxonomy" id="392030"/>
    <lineage>
        <taxon>Eukaryota</taxon>
        <taxon>Metazoa</taxon>
        <taxon>Spiralia</taxon>
        <taxon>Gnathifera</taxon>
        <taxon>Rotifera</taxon>
        <taxon>Eurotatoria</taxon>
        <taxon>Bdelloidea</taxon>
        <taxon>Philodinida</taxon>
        <taxon>Philodinidae</taxon>
        <taxon>Rotaria</taxon>
    </lineage>
</organism>
<evidence type="ECO:0000313" key="2">
    <source>
        <dbReference type="EMBL" id="CAF1661018.1"/>
    </source>
</evidence>
<keyword evidence="1" id="KW-0812">Transmembrane</keyword>
<dbReference type="Proteomes" id="UP000681720">
    <property type="component" value="Unassembled WGS sequence"/>
</dbReference>
<dbReference type="EMBL" id="CAJNOW010017867">
    <property type="protein sequence ID" value="CAF1661018.1"/>
    <property type="molecule type" value="Genomic_DNA"/>
</dbReference>
<evidence type="ECO:0000313" key="5">
    <source>
        <dbReference type="EMBL" id="CAF3944213.1"/>
    </source>
</evidence>
<dbReference type="InterPro" id="IPR029063">
    <property type="entry name" value="SAM-dependent_MTases_sf"/>
</dbReference>
<dbReference type="AlphaFoldDB" id="A0A816THF3"/>
<dbReference type="OrthoDB" id="407103at2759"/>
<dbReference type="Proteomes" id="UP000676336">
    <property type="component" value="Unassembled WGS sequence"/>
</dbReference>
<dbReference type="Proteomes" id="UP000663834">
    <property type="component" value="Unassembled WGS sequence"/>
</dbReference>
<reference evidence="3" key="1">
    <citation type="submission" date="2021-02" db="EMBL/GenBank/DDBJ databases">
        <authorList>
            <person name="Nowell W R."/>
        </authorList>
    </citation>
    <scope>NUCLEOTIDE SEQUENCE</scope>
</reference>